<dbReference type="Gene3D" id="3.55.50.30">
    <property type="match status" value="1"/>
</dbReference>
<proteinExistence type="predicted"/>
<dbReference type="EMBL" id="CP043420">
    <property type="protein sequence ID" value="QEL11700.1"/>
    <property type="molecule type" value="Genomic_DNA"/>
</dbReference>
<keyword evidence="2" id="KW-1185">Reference proteome</keyword>
<dbReference type="RefSeq" id="WP_070979188.1">
    <property type="nucleotide sequence ID" value="NZ_CP043420.1"/>
</dbReference>
<evidence type="ECO:0000313" key="1">
    <source>
        <dbReference type="EMBL" id="QEL11700.1"/>
    </source>
</evidence>
<dbReference type="STRING" id="657387.BH688_10425"/>
<accession>A0A1S1NUW5</accession>
<dbReference type="Proteomes" id="UP000322553">
    <property type="component" value="Chromosome"/>
</dbReference>
<sequence>MNTRIFQVGSLLLTTMLLSSCSTSASHVSAVPDGACDKVAHYDLPAQRFDETAQQLAHATGCFIRTDLENTGSVTVSPVKGEMSIRQALEAALRGTQLSITASQPDTLTVY</sequence>
<dbReference type="AlphaFoldDB" id="A0A1S1NUW5"/>
<dbReference type="KEGG" id="kuy:FY550_11500"/>
<dbReference type="PROSITE" id="PS51257">
    <property type="entry name" value="PROKAR_LIPOPROTEIN"/>
    <property type="match status" value="1"/>
</dbReference>
<organism evidence="1 2">
    <name type="scientific">Kushneria phosphatilytica</name>
    <dbReference type="NCBI Taxonomy" id="657387"/>
    <lineage>
        <taxon>Bacteria</taxon>
        <taxon>Pseudomonadati</taxon>
        <taxon>Pseudomonadota</taxon>
        <taxon>Gammaproteobacteria</taxon>
        <taxon>Oceanospirillales</taxon>
        <taxon>Halomonadaceae</taxon>
        <taxon>Kushneria</taxon>
    </lineage>
</organism>
<dbReference type="OrthoDB" id="886764at2"/>
<evidence type="ECO:0000313" key="2">
    <source>
        <dbReference type="Proteomes" id="UP000322553"/>
    </source>
</evidence>
<reference evidence="1 2" key="1">
    <citation type="submission" date="2019-08" db="EMBL/GenBank/DDBJ databases">
        <title>Complete genome sequence of Kushneria sp. YCWA18, a halophilic phosphate-solubilizing bacterium isolated from Daqiao saltern in China.</title>
        <authorList>
            <person name="Du G.-X."/>
            <person name="Qu L.-Y."/>
        </authorList>
    </citation>
    <scope>NUCLEOTIDE SEQUENCE [LARGE SCALE GENOMIC DNA]</scope>
    <source>
        <strain evidence="1 2">YCWA18</strain>
    </source>
</reference>
<protein>
    <submittedName>
        <fullName evidence="1">Uncharacterized protein</fullName>
    </submittedName>
</protein>
<name>A0A1S1NUW5_9GAMM</name>
<gene>
    <name evidence="1" type="ORF">FY550_11500</name>
</gene>